<dbReference type="EMBL" id="JAHLQJ010000014">
    <property type="protein sequence ID" value="MBU5673321.1"/>
    <property type="molecule type" value="Genomic_DNA"/>
</dbReference>
<dbReference type="GO" id="GO:0004315">
    <property type="term" value="F:3-oxoacyl-[acyl-carrier-protein] synthase activity"/>
    <property type="evidence" value="ECO:0007669"/>
    <property type="project" value="UniProtKB-EC"/>
</dbReference>
<dbReference type="Proteomes" id="UP000743001">
    <property type="component" value="Unassembled WGS sequence"/>
</dbReference>
<protein>
    <recommendedName>
        <fullName evidence="4 14">3-oxoacyl-[acyl-carrier-protein] synthase 2</fullName>
        <ecNumber evidence="3 14">2.3.1.179</ecNumber>
    </recommendedName>
</protein>
<organism evidence="17 18">
    <name type="scientific">Paenibacillus brevis</name>
    <dbReference type="NCBI Taxonomy" id="2841508"/>
    <lineage>
        <taxon>Bacteria</taxon>
        <taxon>Bacillati</taxon>
        <taxon>Bacillota</taxon>
        <taxon>Bacilli</taxon>
        <taxon>Bacillales</taxon>
        <taxon>Paenibacillaceae</taxon>
        <taxon>Paenibacillus</taxon>
    </lineage>
</organism>
<dbReference type="InterPro" id="IPR014030">
    <property type="entry name" value="Ketoacyl_synth_N"/>
</dbReference>
<proteinExistence type="inferred from homology"/>
<comment type="catalytic activity">
    <reaction evidence="12 14">
        <text>(9Z)-hexadecenoyl-[ACP] + malonyl-[ACP] + H(+) = 3-oxo-(11Z)-octadecenoyl-[ACP] + holo-[ACP] + CO2</text>
        <dbReference type="Rhea" id="RHEA:55040"/>
        <dbReference type="Rhea" id="RHEA-COMP:9623"/>
        <dbReference type="Rhea" id="RHEA-COMP:9685"/>
        <dbReference type="Rhea" id="RHEA-COMP:10800"/>
        <dbReference type="Rhea" id="RHEA-COMP:14074"/>
        <dbReference type="ChEBI" id="CHEBI:15378"/>
        <dbReference type="ChEBI" id="CHEBI:16526"/>
        <dbReference type="ChEBI" id="CHEBI:64479"/>
        <dbReference type="ChEBI" id="CHEBI:78449"/>
        <dbReference type="ChEBI" id="CHEBI:83989"/>
        <dbReference type="ChEBI" id="CHEBI:138538"/>
        <dbReference type="EC" id="2.3.1.179"/>
    </reaction>
</comment>
<evidence type="ECO:0000259" key="16">
    <source>
        <dbReference type="PROSITE" id="PS52004"/>
    </source>
</evidence>
<dbReference type="PANTHER" id="PTHR11712:SF336">
    <property type="entry name" value="3-OXOACYL-[ACYL-CARRIER-PROTEIN] SYNTHASE, MITOCHONDRIAL"/>
    <property type="match status" value="1"/>
</dbReference>
<dbReference type="CDD" id="cd00834">
    <property type="entry name" value="KAS_I_II"/>
    <property type="match status" value="1"/>
</dbReference>
<keyword evidence="5 14" id="KW-0444">Lipid biosynthesis</keyword>
<dbReference type="InterPro" id="IPR014031">
    <property type="entry name" value="Ketoacyl_synth_C"/>
</dbReference>
<evidence type="ECO:0000313" key="17">
    <source>
        <dbReference type="EMBL" id="MBU5673321.1"/>
    </source>
</evidence>
<evidence type="ECO:0000256" key="14">
    <source>
        <dbReference type="PIRNR" id="PIRNR000447"/>
    </source>
</evidence>
<evidence type="ECO:0000256" key="8">
    <source>
        <dbReference type="ARBA" id="ARBA00023098"/>
    </source>
</evidence>
<comment type="caution">
    <text evidence="17">The sequence shown here is derived from an EMBL/GenBank/DDBJ whole genome shotgun (WGS) entry which is preliminary data.</text>
</comment>
<evidence type="ECO:0000256" key="15">
    <source>
        <dbReference type="RuleBase" id="RU003694"/>
    </source>
</evidence>
<evidence type="ECO:0000256" key="13">
    <source>
        <dbReference type="ARBA" id="ARBA00047659"/>
    </source>
</evidence>
<dbReference type="InterPro" id="IPR000794">
    <property type="entry name" value="Beta-ketoacyl_synthase"/>
</dbReference>
<evidence type="ECO:0000256" key="7">
    <source>
        <dbReference type="ARBA" id="ARBA00022832"/>
    </source>
</evidence>
<accession>A0ABS6FW01</accession>
<evidence type="ECO:0000256" key="5">
    <source>
        <dbReference type="ARBA" id="ARBA00022516"/>
    </source>
</evidence>
<dbReference type="SMART" id="SM00825">
    <property type="entry name" value="PKS_KS"/>
    <property type="match status" value="1"/>
</dbReference>
<name>A0ABS6FW01_9BACL</name>
<dbReference type="InterPro" id="IPR017568">
    <property type="entry name" value="3-oxoacyl-ACP_synth-2"/>
</dbReference>
<dbReference type="EC" id="2.3.1.179" evidence="3 14"/>
<evidence type="ECO:0000256" key="12">
    <source>
        <dbReference type="ARBA" id="ARBA00047318"/>
    </source>
</evidence>
<dbReference type="PROSITE" id="PS52004">
    <property type="entry name" value="KS3_2"/>
    <property type="match status" value="1"/>
</dbReference>
<keyword evidence="18" id="KW-1185">Reference proteome</keyword>
<dbReference type="NCBIfam" id="NF005589">
    <property type="entry name" value="PRK07314.1"/>
    <property type="match status" value="1"/>
</dbReference>
<comment type="similarity">
    <text evidence="2 14 15">Belongs to the thiolase-like superfamily. Beta-ketoacyl-ACP synthases family.</text>
</comment>
<evidence type="ECO:0000313" key="18">
    <source>
        <dbReference type="Proteomes" id="UP000743001"/>
    </source>
</evidence>
<evidence type="ECO:0000256" key="11">
    <source>
        <dbReference type="ARBA" id="ARBA00024006"/>
    </source>
</evidence>
<dbReference type="Pfam" id="PF02801">
    <property type="entry name" value="Ketoacyl-synt_C"/>
    <property type="match status" value="1"/>
</dbReference>
<dbReference type="NCBIfam" id="TIGR03150">
    <property type="entry name" value="fabF"/>
    <property type="match status" value="1"/>
</dbReference>
<feature type="domain" description="Ketosynthase family 3 (KS3)" evidence="16">
    <location>
        <begin position="1"/>
        <end position="409"/>
    </location>
</feature>
<evidence type="ECO:0000256" key="9">
    <source>
        <dbReference type="ARBA" id="ARBA00023160"/>
    </source>
</evidence>
<sequence>MERVVITGMGVITPLGNTVDSFWNRLIKGESGISSIDTFDTSRHKSQIAGLVRDFDADEMFGRKEARRMDRFCQFAVAAAEQAWEDSGLSLEQIDRERMSVYVGSGVGGIQTLFDQAGLIRDRGPERVSPTLVPMMISNMAAAMISIKYGAMGASVSPVTACSIGNTAIGEAFRLIRLGGTDIVFAGGAEAAVTEIALASFGNATALSTRNEEPARASRPFDAGRDGFVIAEGAGILILESLSHALSRNARIYAEVIGYGASSDAYHVVATHPEGHGAYLALKLALKEAGIAPEDVNVISAHATSTELGDRSETLAIKKLFGDHAYRIPITANKSMTGHMLGAASAVEAVALAKSLQQNIIPPTMNLELKDPECDLDYVPNEAREAKLNIGLSNSFGFGGHNAVIALKSFE</sequence>
<dbReference type="Pfam" id="PF00109">
    <property type="entry name" value="ketoacyl-synt"/>
    <property type="match status" value="1"/>
</dbReference>
<comment type="catalytic activity">
    <reaction evidence="13 14">
        <text>a fatty acyl-[ACP] + malonyl-[ACP] + H(+) = a 3-oxoacyl-[ACP] + holo-[ACP] + CO2</text>
        <dbReference type="Rhea" id="RHEA:22836"/>
        <dbReference type="Rhea" id="RHEA-COMP:9623"/>
        <dbReference type="Rhea" id="RHEA-COMP:9685"/>
        <dbReference type="Rhea" id="RHEA-COMP:9916"/>
        <dbReference type="Rhea" id="RHEA-COMP:14125"/>
        <dbReference type="ChEBI" id="CHEBI:15378"/>
        <dbReference type="ChEBI" id="CHEBI:16526"/>
        <dbReference type="ChEBI" id="CHEBI:64479"/>
        <dbReference type="ChEBI" id="CHEBI:78449"/>
        <dbReference type="ChEBI" id="CHEBI:78776"/>
        <dbReference type="ChEBI" id="CHEBI:138651"/>
    </reaction>
</comment>
<evidence type="ECO:0000256" key="10">
    <source>
        <dbReference type="ARBA" id="ARBA00023315"/>
    </source>
</evidence>
<comment type="function">
    <text evidence="11 14">Involved in the type II fatty acid elongation cycle. Catalyzes the elongation of a wide range of acyl-ACP by the addition of two carbons from malonyl-ACP to an acyl acceptor. Can efficiently catalyze the conversion of palmitoleoyl-ACP (cis-hexadec-9-enoyl-ACP) to cis-vaccenoyl-ACP (cis-octadec-11-enoyl-ACP), an essential step in the thermal regulation of fatty acid composition.</text>
</comment>
<keyword evidence="6 14" id="KW-0808">Transferase</keyword>
<dbReference type="PIRSF" id="PIRSF000447">
    <property type="entry name" value="KAS_II"/>
    <property type="match status" value="1"/>
</dbReference>
<evidence type="ECO:0000256" key="3">
    <source>
        <dbReference type="ARBA" id="ARBA00012356"/>
    </source>
</evidence>
<dbReference type="PANTHER" id="PTHR11712">
    <property type="entry name" value="POLYKETIDE SYNTHASE-RELATED"/>
    <property type="match status" value="1"/>
</dbReference>
<dbReference type="RefSeq" id="WP_216479915.1">
    <property type="nucleotide sequence ID" value="NZ_JAHLQJ010000014.1"/>
</dbReference>
<evidence type="ECO:0000256" key="4">
    <source>
        <dbReference type="ARBA" id="ARBA00014657"/>
    </source>
</evidence>
<evidence type="ECO:0000256" key="2">
    <source>
        <dbReference type="ARBA" id="ARBA00008467"/>
    </source>
</evidence>
<evidence type="ECO:0000256" key="1">
    <source>
        <dbReference type="ARBA" id="ARBA00005194"/>
    </source>
</evidence>
<keyword evidence="9 14" id="KW-0275">Fatty acid biosynthesis</keyword>
<evidence type="ECO:0000256" key="6">
    <source>
        <dbReference type="ARBA" id="ARBA00022679"/>
    </source>
</evidence>
<gene>
    <name evidence="17" type="primary">fabF</name>
    <name evidence="17" type="ORF">KQJ23_15950</name>
</gene>
<keyword evidence="8" id="KW-0443">Lipid metabolism</keyword>
<reference evidence="17 18" key="1">
    <citation type="submission" date="2021-06" db="EMBL/GenBank/DDBJ databases">
        <authorList>
            <person name="Sun Q."/>
            <person name="Li D."/>
        </authorList>
    </citation>
    <scope>NUCLEOTIDE SEQUENCE [LARGE SCALE GENOMIC DNA]</scope>
    <source>
        <strain evidence="17 18">MSJ-6</strain>
    </source>
</reference>
<keyword evidence="10 14" id="KW-0012">Acyltransferase</keyword>
<comment type="pathway">
    <text evidence="1 14">Lipid metabolism; fatty acid biosynthesis.</text>
</comment>
<keyword evidence="7" id="KW-0276">Fatty acid metabolism</keyword>
<dbReference type="InterPro" id="IPR020841">
    <property type="entry name" value="PKS_Beta-ketoAc_synthase_dom"/>
</dbReference>